<evidence type="ECO:0000313" key="2">
    <source>
        <dbReference type="EMBL" id="DAE05064.1"/>
    </source>
</evidence>
<proteinExistence type="predicted"/>
<name>A0A8S5PEG3_9CAUD</name>
<feature type="coiled-coil region" evidence="1">
    <location>
        <begin position="47"/>
        <end position="85"/>
    </location>
</feature>
<keyword evidence="1" id="KW-0175">Coiled coil</keyword>
<sequence length="204" mass="23318">MITPLPYWNFNPVLPTVFDDSLSYLEMVSKLYKKLEEIITEVNAIDQEAIQQALDDMRNEIAKFEAQVQEQYNKLDGKYQELYNELNASIIDLADTTAASLEEMDTKIHNLGESLKDIMDLKINENNEYIFESIASEIIGIKVLNYFTGEKVTVQEMFDYLAQLHATDGITVTELITRQKTVNALIALKFTYSQLAMNGKNIIV</sequence>
<accession>A0A8S5PEG3</accession>
<evidence type="ECO:0000256" key="1">
    <source>
        <dbReference type="SAM" id="Coils"/>
    </source>
</evidence>
<dbReference type="SUPFAM" id="SSF58100">
    <property type="entry name" value="Bacterial hemolysins"/>
    <property type="match status" value="1"/>
</dbReference>
<dbReference type="Gene3D" id="1.20.5.1230">
    <property type="entry name" value="Apolipoprotein A-I"/>
    <property type="match status" value="1"/>
</dbReference>
<dbReference type="EMBL" id="BK015402">
    <property type="protein sequence ID" value="DAE05064.1"/>
    <property type="molecule type" value="Genomic_DNA"/>
</dbReference>
<organism evidence="2">
    <name type="scientific">Podoviridae sp. ctfAL26</name>
    <dbReference type="NCBI Taxonomy" id="2825265"/>
    <lineage>
        <taxon>Viruses</taxon>
        <taxon>Duplodnaviria</taxon>
        <taxon>Heunggongvirae</taxon>
        <taxon>Uroviricota</taxon>
        <taxon>Caudoviricetes</taxon>
    </lineage>
</organism>
<reference evidence="2" key="1">
    <citation type="journal article" date="2021" name="Proc. Natl. Acad. Sci. U.S.A.">
        <title>A Catalog of Tens of Thousands of Viruses from Human Metagenomes Reveals Hidden Associations with Chronic Diseases.</title>
        <authorList>
            <person name="Tisza M.J."/>
            <person name="Buck C.B."/>
        </authorList>
    </citation>
    <scope>NUCLEOTIDE SEQUENCE</scope>
    <source>
        <strain evidence="2">CtfAL26</strain>
    </source>
</reference>
<protein>
    <submittedName>
        <fullName evidence="2">Hemolytic enterotoxin</fullName>
    </submittedName>
</protein>